<reference evidence="1 2" key="1">
    <citation type="submission" date="2020-08" db="EMBL/GenBank/DDBJ databases">
        <title>Bridging the membrane lipid divide: bacteria of the FCB group superphylum have the potential to synthesize archaeal ether lipids.</title>
        <authorList>
            <person name="Villanueva L."/>
            <person name="Von Meijenfeldt F.A.B."/>
            <person name="Westbye A.B."/>
            <person name="Yadav S."/>
            <person name="Hopmans E.C."/>
            <person name="Dutilh B.E."/>
            <person name="Sinninghe Damste J.S."/>
        </authorList>
    </citation>
    <scope>NUCLEOTIDE SEQUENCE [LARGE SCALE GENOMIC DNA]</scope>
    <source>
        <strain evidence="1">NIOZ-UU81</strain>
    </source>
</reference>
<proteinExistence type="predicted"/>
<dbReference type="EMBL" id="JACNLK010000056">
    <property type="protein sequence ID" value="MBC8208842.1"/>
    <property type="molecule type" value="Genomic_DNA"/>
</dbReference>
<protein>
    <submittedName>
        <fullName evidence="1">Uncharacterized protein</fullName>
    </submittedName>
</protein>
<dbReference type="Proteomes" id="UP000599024">
    <property type="component" value="Unassembled WGS sequence"/>
</dbReference>
<dbReference type="AlphaFoldDB" id="A0A8J6NAL1"/>
<gene>
    <name evidence="1" type="ORF">H8E79_06710</name>
</gene>
<accession>A0A8J6NAL1</accession>
<name>A0A8J6NAL1_9BACT</name>
<sequence>MVESCQSADFYVDDLGGEKVKIEKWLHFVDSYRHLLIELPQEMIDTILVAQGQVKDGFLAYGQQ</sequence>
<organism evidence="1 2">
    <name type="scientific">Candidatus Desulfatifera sulfidica</name>
    <dbReference type="NCBI Taxonomy" id="2841691"/>
    <lineage>
        <taxon>Bacteria</taxon>
        <taxon>Pseudomonadati</taxon>
        <taxon>Thermodesulfobacteriota</taxon>
        <taxon>Desulfobulbia</taxon>
        <taxon>Desulfobulbales</taxon>
        <taxon>Desulfobulbaceae</taxon>
        <taxon>Candidatus Desulfatifera</taxon>
    </lineage>
</organism>
<evidence type="ECO:0000313" key="1">
    <source>
        <dbReference type="EMBL" id="MBC8208842.1"/>
    </source>
</evidence>
<evidence type="ECO:0000313" key="2">
    <source>
        <dbReference type="Proteomes" id="UP000599024"/>
    </source>
</evidence>
<comment type="caution">
    <text evidence="1">The sequence shown here is derived from an EMBL/GenBank/DDBJ whole genome shotgun (WGS) entry which is preliminary data.</text>
</comment>